<name>A0A9N7R1J2_STRHE</name>
<feature type="region of interest" description="Disordered" evidence="1">
    <location>
        <begin position="75"/>
        <end position="128"/>
    </location>
</feature>
<feature type="non-terminal residue" evidence="2">
    <location>
        <position position="1"/>
    </location>
</feature>
<dbReference type="Gene3D" id="2.40.70.10">
    <property type="entry name" value="Acid Proteases"/>
    <property type="match status" value="1"/>
</dbReference>
<evidence type="ECO:0000256" key="1">
    <source>
        <dbReference type="SAM" id="MobiDB-lite"/>
    </source>
</evidence>
<evidence type="ECO:0000313" key="2">
    <source>
        <dbReference type="EMBL" id="CAA0810422.1"/>
    </source>
</evidence>
<feature type="non-terminal residue" evidence="2">
    <location>
        <position position="303"/>
    </location>
</feature>
<gene>
    <name evidence="2" type="ORF">SHERM_12027</name>
</gene>
<proteinExistence type="predicted"/>
<protein>
    <recommendedName>
        <fullName evidence="4">Polyprotein</fullName>
    </recommendedName>
</protein>
<dbReference type="EMBL" id="CACSLK010006106">
    <property type="protein sequence ID" value="CAA0810422.1"/>
    <property type="molecule type" value="Genomic_DNA"/>
</dbReference>
<sequence>LTQGGSSQTKAADTGVDRNKSAETTLSLGKQPGMLEQGARPPSQVEEQTMTMTRSEMQRMIAEAVAAQIKQVQVEQPRVEQPRVEQPRVEQPRIVLPPHDSEQQAQSNERQIGRAEEEESSIQQVDENGPIINFRPADVRKVERPHNDALMITAQVSRYEVQRVFFDTGSSVNVIFYDCFKRVELDIQLTPLHTLLFGFTGSEVSPLGEAMLAVVLGKGDLRKVKMVRFVVIDVESAYNVILERPALNAFQAVMSTYHMKLKFPVGDRVGEGRGDQKLSRTCYQIAVKTNQWAEVKEKKKPIS</sequence>
<feature type="compositionally biased region" description="Polar residues" evidence="1">
    <location>
        <begin position="1"/>
        <end position="11"/>
    </location>
</feature>
<organism evidence="2 3">
    <name type="scientific">Striga hermonthica</name>
    <name type="common">Purple witchweed</name>
    <name type="synonym">Buchnera hermonthica</name>
    <dbReference type="NCBI Taxonomy" id="68872"/>
    <lineage>
        <taxon>Eukaryota</taxon>
        <taxon>Viridiplantae</taxon>
        <taxon>Streptophyta</taxon>
        <taxon>Embryophyta</taxon>
        <taxon>Tracheophyta</taxon>
        <taxon>Spermatophyta</taxon>
        <taxon>Magnoliopsida</taxon>
        <taxon>eudicotyledons</taxon>
        <taxon>Gunneridae</taxon>
        <taxon>Pentapetalae</taxon>
        <taxon>asterids</taxon>
        <taxon>lamiids</taxon>
        <taxon>Lamiales</taxon>
        <taxon>Orobanchaceae</taxon>
        <taxon>Buchnereae</taxon>
        <taxon>Striga</taxon>
    </lineage>
</organism>
<evidence type="ECO:0000313" key="3">
    <source>
        <dbReference type="Proteomes" id="UP001153555"/>
    </source>
</evidence>
<feature type="compositionally biased region" description="Basic and acidic residues" evidence="1">
    <location>
        <begin position="77"/>
        <end position="91"/>
    </location>
</feature>
<accession>A0A9N7R1J2</accession>
<reference evidence="2" key="1">
    <citation type="submission" date="2019-12" db="EMBL/GenBank/DDBJ databases">
        <authorList>
            <person name="Scholes J."/>
        </authorList>
    </citation>
    <scope>NUCLEOTIDE SEQUENCE</scope>
</reference>
<dbReference type="PANTHER" id="PTHR33240">
    <property type="entry name" value="OS08G0508500 PROTEIN"/>
    <property type="match status" value="1"/>
</dbReference>
<evidence type="ECO:0008006" key="4">
    <source>
        <dbReference type="Google" id="ProtNLM"/>
    </source>
</evidence>
<dbReference type="Proteomes" id="UP001153555">
    <property type="component" value="Unassembled WGS sequence"/>
</dbReference>
<feature type="region of interest" description="Disordered" evidence="1">
    <location>
        <begin position="1"/>
        <end position="56"/>
    </location>
</feature>
<dbReference type="InterPro" id="IPR021109">
    <property type="entry name" value="Peptidase_aspartic_dom_sf"/>
</dbReference>
<comment type="caution">
    <text evidence="2">The sequence shown here is derived from an EMBL/GenBank/DDBJ whole genome shotgun (WGS) entry which is preliminary data.</text>
</comment>
<dbReference type="PANTHER" id="PTHR33240:SF15">
    <property type="entry name" value="GAG-PRO-LIKE PROTEIN"/>
    <property type="match status" value="1"/>
</dbReference>
<keyword evidence="3" id="KW-1185">Reference proteome</keyword>
<dbReference type="OrthoDB" id="1746852at2759"/>
<dbReference type="CDD" id="cd00303">
    <property type="entry name" value="retropepsin_like"/>
    <property type="match status" value="1"/>
</dbReference>
<feature type="compositionally biased region" description="Polar residues" evidence="1">
    <location>
        <begin position="45"/>
        <end position="55"/>
    </location>
</feature>
<dbReference type="AlphaFoldDB" id="A0A9N7R1J2"/>